<keyword evidence="5" id="KW-0560">Oxidoreductase</keyword>
<keyword evidence="7" id="KW-0503">Monooxygenase</keyword>
<protein>
    <submittedName>
        <fullName evidence="8">Cytochrome P450 86A1</fullName>
    </submittedName>
</protein>
<evidence type="ECO:0000256" key="1">
    <source>
        <dbReference type="ARBA" id="ARBA00001971"/>
    </source>
</evidence>
<keyword evidence="4" id="KW-0479">Metal-binding</keyword>
<keyword evidence="6" id="KW-0408">Iron</keyword>
<gene>
    <name evidence="8" type="primary">CYP86A1_2</name>
    <name evidence="8" type="ORF">CK203_007625</name>
</gene>
<dbReference type="PANTHER" id="PTHR24296">
    <property type="entry name" value="CYTOCHROME P450"/>
    <property type="match status" value="1"/>
</dbReference>
<evidence type="ECO:0000256" key="6">
    <source>
        <dbReference type="ARBA" id="ARBA00023004"/>
    </source>
</evidence>
<dbReference type="EMBL" id="QGNW01000684">
    <property type="protein sequence ID" value="RVW65763.1"/>
    <property type="molecule type" value="Genomic_DNA"/>
</dbReference>
<dbReference type="GO" id="GO:0005506">
    <property type="term" value="F:iron ion binding"/>
    <property type="evidence" value="ECO:0007669"/>
    <property type="project" value="InterPro"/>
</dbReference>
<dbReference type="Gene3D" id="1.10.630.10">
    <property type="entry name" value="Cytochrome P450"/>
    <property type="match status" value="1"/>
</dbReference>
<evidence type="ECO:0000256" key="3">
    <source>
        <dbReference type="ARBA" id="ARBA00022617"/>
    </source>
</evidence>
<organism evidence="8 9">
    <name type="scientific">Vitis vinifera</name>
    <name type="common">Grape</name>
    <dbReference type="NCBI Taxonomy" id="29760"/>
    <lineage>
        <taxon>Eukaryota</taxon>
        <taxon>Viridiplantae</taxon>
        <taxon>Streptophyta</taxon>
        <taxon>Embryophyta</taxon>
        <taxon>Tracheophyta</taxon>
        <taxon>Spermatophyta</taxon>
        <taxon>Magnoliopsida</taxon>
        <taxon>eudicotyledons</taxon>
        <taxon>Gunneridae</taxon>
        <taxon>Pentapetalae</taxon>
        <taxon>rosids</taxon>
        <taxon>Vitales</taxon>
        <taxon>Vitaceae</taxon>
        <taxon>Viteae</taxon>
        <taxon>Vitis</taxon>
    </lineage>
</organism>
<evidence type="ECO:0000313" key="9">
    <source>
        <dbReference type="Proteomes" id="UP000288805"/>
    </source>
</evidence>
<name>A0A438G0M0_VITVI</name>
<comment type="cofactor">
    <cofactor evidence="1">
        <name>heme</name>
        <dbReference type="ChEBI" id="CHEBI:30413"/>
    </cofactor>
</comment>
<reference evidence="8 9" key="1">
    <citation type="journal article" date="2018" name="PLoS Genet.">
        <title>Population sequencing reveals clonal diversity and ancestral inbreeding in the grapevine cultivar Chardonnay.</title>
        <authorList>
            <person name="Roach M.J."/>
            <person name="Johnson D.L."/>
            <person name="Bohlmann J."/>
            <person name="van Vuuren H.J."/>
            <person name="Jones S.J."/>
            <person name="Pretorius I.S."/>
            <person name="Schmidt S.A."/>
            <person name="Borneman A.R."/>
        </authorList>
    </citation>
    <scope>NUCLEOTIDE SEQUENCE [LARGE SCALE GENOMIC DNA]</scope>
    <source>
        <strain evidence="9">cv. Chardonnay</strain>
        <tissue evidence="8">Leaf</tissue>
    </source>
</reference>
<sequence length="149" mass="17013">MAHFREGRLREVVGGHAGLAPRLTFDNICGLTFGKDPETLSPDFPENPFSMAFDSATESTLQRLLYPGFLWRLKKFLRIGAERRLKQSLRVVENYMDDAVAARKERPSDDLLSRFMKKRDVDGNVFPTSVLQRIALNFVLAGRDTHQSR</sequence>
<comment type="caution">
    <text evidence="8">The sequence shown here is derived from an EMBL/GenBank/DDBJ whole genome shotgun (WGS) entry which is preliminary data.</text>
</comment>
<evidence type="ECO:0000256" key="4">
    <source>
        <dbReference type="ARBA" id="ARBA00022723"/>
    </source>
</evidence>
<comment type="similarity">
    <text evidence="2">Belongs to the cytochrome P450 family.</text>
</comment>
<dbReference type="GO" id="GO:0020037">
    <property type="term" value="F:heme binding"/>
    <property type="evidence" value="ECO:0007669"/>
    <property type="project" value="InterPro"/>
</dbReference>
<keyword evidence="3" id="KW-0349">Heme</keyword>
<evidence type="ECO:0000313" key="8">
    <source>
        <dbReference type="EMBL" id="RVW65763.1"/>
    </source>
</evidence>
<dbReference type="AlphaFoldDB" id="A0A438G0M0"/>
<proteinExistence type="inferred from homology"/>
<evidence type="ECO:0000256" key="7">
    <source>
        <dbReference type="ARBA" id="ARBA00023033"/>
    </source>
</evidence>
<dbReference type="SUPFAM" id="SSF48264">
    <property type="entry name" value="Cytochrome P450"/>
    <property type="match status" value="1"/>
</dbReference>
<dbReference type="GO" id="GO:0016705">
    <property type="term" value="F:oxidoreductase activity, acting on paired donors, with incorporation or reduction of molecular oxygen"/>
    <property type="evidence" value="ECO:0007669"/>
    <property type="project" value="InterPro"/>
</dbReference>
<evidence type="ECO:0000256" key="5">
    <source>
        <dbReference type="ARBA" id="ARBA00023002"/>
    </source>
</evidence>
<dbReference type="Proteomes" id="UP000288805">
    <property type="component" value="Unassembled WGS sequence"/>
</dbReference>
<accession>A0A438G0M0</accession>
<evidence type="ECO:0000256" key="2">
    <source>
        <dbReference type="ARBA" id="ARBA00010617"/>
    </source>
</evidence>
<dbReference type="InterPro" id="IPR036396">
    <property type="entry name" value="Cyt_P450_sf"/>
</dbReference>
<dbReference type="GO" id="GO:0004497">
    <property type="term" value="F:monooxygenase activity"/>
    <property type="evidence" value="ECO:0007669"/>
    <property type="project" value="UniProtKB-KW"/>
</dbReference>